<evidence type="ECO:0000256" key="14">
    <source>
        <dbReference type="ARBA" id="ARBA00034417"/>
    </source>
</evidence>
<keyword evidence="6 15" id="KW-0997">Cell inner membrane</keyword>
<dbReference type="GO" id="GO:0016301">
    <property type="term" value="F:kinase activity"/>
    <property type="evidence" value="ECO:0007669"/>
    <property type="project" value="UniProtKB-KW"/>
</dbReference>
<evidence type="ECO:0000256" key="12">
    <source>
        <dbReference type="ARBA" id="ARBA00023136"/>
    </source>
</evidence>
<dbReference type="Gene3D" id="3.30.200.20">
    <property type="entry name" value="Phosphorylase Kinase, domain 1"/>
    <property type="match status" value="1"/>
</dbReference>
<keyword evidence="12 15" id="KW-0472">Membrane</keyword>
<organism evidence="16 17">
    <name type="scientific">Catenovulum adriaticum</name>
    <dbReference type="NCBI Taxonomy" id="2984846"/>
    <lineage>
        <taxon>Bacteria</taxon>
        <taxon>Pseudomonadati</taxon>
        <taxon>Pseudomonadota</taxon>
        <taxon>Gammaproteobacteria</taxon>
        <taxon>Alteromonadales</taxon>
        <taxon>Alteromonadaceae</taxon>
        <taxon>Catenovulum</taxon>
    </lineage>
</organism>
<evidence type="ECO:0000256" key="5">
    <source>
        <dbReference type="ARBA" id="ARBA00022475"/>
    </source>
</evidence>
<dbReference type="EC" id="2.7.1.166" evidence="4 15"/>
<protein>
    <recommendedName>
        <fullName evidence="13 15">3-deoxy-D-manno-octulosonic acid kinase</fullName>
        <shortName evidence="15">Kdo kinase</shortName>
        <ecNumber evidence="4 15">2.7.1.166</ecNumber>
    </recommendedName>
</protein>
<comment type="catalytic activity">
    <reaction evidence="14 15">
        <text>an alpha-Kdo-(2-&gt;6)-lipid IVA + ATP = a 4-O-phospho-alpha-Kdo-(2-&gt;6)-lipid IVA + ADP + H(+)</text>
        <dbReference type="Rhea" id="RHEA:74271"/>
        <dbReference type="ChEBI" id="CHEBI:15378"/>
        <dbReference type="ChEBI" id="CHEBI:30616"/>
        <dbReference type="ChEBI" id="CHEBI:176428"/>
        <dbReference type="ChEBI" id="CHEBI:193140"/>
        <dbReference type="ChEBI" id="CHEBI:456216"/>
        <dbReference type="EC" id="2.7.1.166"/>
    </reaction>
</comment>
<name>A0ABY7AMI4_9ALTE</name>
<evidence type="ECO:0000256" key="3">
    <source>
        <dbReference type="ARBA" id="ARBA00010327"/>
    </source>
</evidence>
<comment type="pathway">
    <text evidence="2 15">Bacterial outer membrane biogenesis; LPS core biosynthesis.</text>
</comment>
<proteinExistence type="inferred from homology"/>
<sequence>MPKISQFTNKQFLITPEKSDLPIQPDWFNAQYWKQKNAISGQSVGRNTTYFFDYNHQSYVLRHYYRGGLIGKIANDGYFYFGLKRSRVYREFALLEQMKALDLPVPTPIAARLTRCAHLYSADIIMHQIADATDVFHLLKTVPLDNLTWQNIGKTIAQFHQAGVFHADLNIHNIMLDKTSKVWIIDFDRGHFKAPAKAWQQNNLNRLLVSLKKEVEKQTHFYFKQDNWQALLKGYQAYQC</sequence>
<evidence type="ECO:0000256" key="2">
    <source>
        <dbReference type="ARBA" id="ARBA00004713"/>
    </source>
</evidence>
<keyword evidence="7 15" id="KW-0808">Transferase</keyword>
<keyword evidence="11 15" id="KW-0448">Lipopolysaccharide biosynthesis</keyword>
<dbReference type="EMBL" id="CP109965">
    <property type="protein sequence ID" value="WAJ69670.1"/>
    <property type="molecule type" value="Genomic_DNA"/>
</dbReference>
<evidence type="ECO:0000313" key="17">
    <source>
        <dbReference type="Proteomes" id="UP001163726"/>
    </source>
</evidence>
<keyword evidence="8 15" id="KW-0547">Nucleotide-binding</keyword>
<comment type="similarity">
    <text evidence="3 15">Belongs to the protein kinase superfamily. KdkA/RfaP family.</text>
</comment>
<comment type="subcellular location">
    <subcellularLocation>
        <location evidence="1 15">Cell inner membrane</location>
        <topology evidence="1 15">Peripheral membrane protein</topology>
        <orientation evidence="1 15">Cytoplasmic side</orientation>
    </subcellularLocation>
</comment>
<dbReference type="SUPFAM" id="SSF56112">
    <property type="entry name" value="Protein kinase-like (PK-like)"/>
    <property type="match status" value="1"/>
</dbReference>
<evidence type="ECO:0000256" key="6">
    <source>
        <dbReference type="ARBA" id="ARBA00022519"/>
    </source>
</evidence>
<keyword evidence="10 15" id="KW-0067">ATP-binding</keyword>
<keyword evidence="9 15" id="KW-0418">Kinase</keyword>
<dbReference type="NCBIfam" id="NF002475">
    <property type="entry name" value="PRK01723.1"/>
    <property type="match status" value="1"/>
</dbReference>
<evidence type="ECO:0000313" key="16">
    <source>
        <dbReference type="EMBL" id="WAJ69670.1"/>
    </source>
</evidence>
<keyword evidence="17" id="KW-1185">Reference proteome</keyword>
<dbReference type="InterPro" id="IPR022826">
    <property type="entry name" value="KDO_kinase"/>
</dbReference>
<evidence type="ECO:0000256" key="1">
    <source>
        <dbReference type="ARBA" id="ARBA00004515"/>
    </source>
</evidence>
<accession>A0ABY7AMI4</accession>
<evidence type="ECO:0000256" key="15">
    <source>
        <dbReference type="HAMAP-Rule" id="MF_00521"/>
    </source>
</evidence>
<evidence type="ECO:0000256" key="4">
    <source>
        <dbReference type="ARBA" id="ARBA00011988"/>
    </source>
</evidence>
<comment type="function">
    <text evidence="15">Catalyzes the ATP-dependent phosphorylation of the 3-deoxy-D-manno-octulosonic acid (Kdo) residue in Kdo-lipid IV(A) at the 4-OH position.</text>
</comment>
<gene>
    <name evidence="15" type="primary">kdkA</name>
    <name evidence="16" type="ORF">OLW01_10960</name>
</gene>
<dbReference type="HAMAP" id="MF_00521">
    <property type="entry name" value="KDO_kinase"/>
    <property type="match status" value="1"/>
</dbReference>
<keyword evidence="5 15" id="KW-1003">Cell membrane</keyword>
<dbReference type="RefSeq" id="WP_268073954.1">
    <property type="nucleotide sequence ID" value="NZ_CP109965.1"/>
</dbReference>
<evidence type="ECO:0000256" key="11">
    <source>
        <dbReference type="ARBA" id="ARBA00022985"/>
    </source>
</evidence>
<evidence type="ECO:0000256" key="10">
    <source>
        <dbReference type="ARBA" id="ARBA00022840"/>
    </source>
</evidence>
<dbReference type="Proteomes" id="UP001163726">
    <property type="component" value="Chromosome"/>
</dbReference>
<dbReference type="Pfam" id="PF06293">
    <property type="entry name" value="Kdo"/>
    <property type="match status" value="1"/>
</dbReference>
<dbReference type="Gene3D" id="1.10.510.10">
    <property type="entry name" value="Transferase(Phosphotransferase) domain 1"/>
    <property type="match status" value="1"/>
</dbReference>
<feature type="active site" evidence="15">
    <location>
        <position position="168"/>
    </location>
</feature>
<evidence type="ECO:0000256" key="9">
    <source>
        <dbReference type="ARBA" id="ARBA00022777"/>
    </source>
</evidence>
<evidence type="ECO:0000256" key="7">
    <source>
        <dbReference type="ARBA" id="ARBA00022679"/>
    </source>
</evidence>
<dbReference type="InterPro" id="IPR011009">
    <property type="entry name" value="Kinase-like_dom_sf"/>
</dbReference>
<evidence type="ECO:0000256" key="13">
    <source>
        <dbReference type="ARBA" id="ARBA00029511"/>
    </source>
</evidence>
<reference evidence="16" key="1">
    <citation type="submission" date="2022-10" db="EMBL/GenBank/DDBJ databases">
        <title>Catenovulum adriacola sp. nov. isolated in the Harbour of Susak.</title>
        <authorList>
            <person name="Schoch T."/>
            <person name="Reich S.J."/>
            <person name="Stoeferle S."/>
            <person name="Flaiz M."/>
            <person name="Kazda M."/>
            <person name="Riedel C.U."/>
            <person name="Duerre P."/>
        </authorList>
    </citation>
    <scope>NUCLEOTIDE SEQUENCE</scope>
    <source>
        <strain evidence="16">TS8</strain>
    </source>
</reference>
<evidence type="ECO:0000256" key="8">
    <source>
        <dbReference type="ARBA" id="ARBA00022741"/>
    </source>
</evidence>